<organism evidence="1 2">
    <name type="scientific">Rothia dentocariosa (strain ATCC 17931 / CDC X599 / XDIA)</name>
    <dbReference type="NCBI Taxonomy" id="762948"/>
    <lineage>
        <taxon>Bacteria</taxon>
        <taxon>Bacillati</taxon>
        <taxon>Actinomycetota</taxon>
        <taxon>Actinomycetes</taxon>
        <taxon>Micrococcales</taxon>
        <taxon>Micrococcaceae</taxon>
        <taxon>Rothia</taxon>
    </lineage>
</organism>
<proteinExistence type="predicted"/>
<evidence type="ECO:0000313" key="2">
    <source>
        <dbReference type="Proteomes" id="UP000000387"/>
    </source>
</evidence>
<reference evidence="2" key="1">
    <citation type="submission" date="2010-10" db="EMBL/GenBank/DDBJ databases">
        <title>The complete genome of Rothia dentocariosa ATCC 17931.</title>
        <authorList>
            <person name="Muzny D."/>
            <person name="Qin X."/>
            <person name="Buhay C."/>
            <person name="Dugan-Rocha S."/>
            <person name="Ding Y."/>
            <person name="Chen G."/>
            <person name="Hawes A."/>
            <person name="Holder M."/>
            <person name="Jhangiani S."/>
            <person name="Johnson A."/>
            <person name="Khan Z."/>
            <person name="Li Z."/>
            <person name="Liu W."/>
            <person name="Liu X."/>
            <person name="Perez L."/>
            <person name="Shen H."/>
            <person name="Wang Q."/>
            <person name="Watt J."/>
            <person name="Xi L."/>
            <person name="Xin Y."/>
            <person name="Zhou J."/>
            <person name="Deng J."/>
            <person name="Jiang H."/>
            <person name="Liu Y."/>
            <person name="Qu J."/>
            <person name="Song X.-Z."/>
            <person name="Zhang L."/>
            <person name="Villasana D."/>
            <person name="Johnson A."/>
            <person name="Liu J."/>
            <person name="Liyanage D."/>
            <person name="Lorensuhewa L."/>
            <person name="Robinson T."/>
            <person name="Song A."/>
            <person name="Song B.-B."/>
            <person name="Dinh H."/>
            <person name="Thornton R."/>
            <person name="Coyle M."/>
            <person name="Francisco L."/>
            <person name="Jackson L."/>
            <person name="Javaid M."/>
            <person name="Korchina V."/>
            <person name="Kovar C."/>
            <person name="Mata R."/>
            <person name="Mathew T."/>
            <person name="Ngo R."/>
            <person name="Nguyen L."/>
            <person name="Nguyen N."/>
            <person name="Okwuonu G."/>
            <person name="Ongeri F."/>
            <person name="Pham C."/>
            <person name="Simmons D."/>
            <person name="Wilczek-Boney K."/>
            <person name="Hale W."/>
            <person name="Jakkamsetti A."/>
            <person name="Pham P."/>
            <person name="Ruth R."/>
            <person name="San Lucas F."/>
            <person name="Warren J."/>
            <person name="Zhang J."/>
            <person name="Zhao Z."/>
            <person name="Zhou C."/>
            <person name="Zhu D."/>
            <person name="Lee S."/>
            <person name="Bess C."/>
            <person name="Blankenburg K."/>
            <person name="Forbes L."/>
            <person name="Fu Q."/>
            <person name="Gubbala S."/>
            <person name="Hirani K."/>
            <person name="Jayaseelan J.C."/>
            <person name="Lara F."/>
            <person name="Munidasa M."/>
            <person name="Palculict T."/>
            <person name="Patil S."/>
            <person name="Pu L.-L."/>
            <person name="Saada N."/>
            <person name="Tang L."/>
            <person name="Weissenberger G."/>
            <person name="Zhu Y."/>
            <person name="Hemphill L."/>
            <person name="Shang Y."/>
            <person name="Youmans B."/>
            <person name="Ayvaz T."/>
            <person name="Ross M."/>
            <person name="Santibanez J."/>
            <person name="Aqrawi P."/>
            <person name="Gross S."/>
            <person name="Joshi V."/>
            <person name="Fowler G."/>
            <person name="Nazareth L."/>
            <person name="Reid J."/>
            <person name="Worley K."/>
            <person name="Petrosino J."/>
            <person name="Highlander S."/>
            <person name="Gibbs R."/>
        </authorList>
    </citation>
    <scope>NUCLEOTIDE SEQUENCE [LARGE SCALE GENOMIC DNA]</scope>
    <source>
        <strain evidence="2">ATCC 17931 / CDC X599 / XDIA</strain>
    </source>
</reference>
<dbReference type="HOGENOM" id="CLU_208592_0_0_11"/>
<name>E3H3S5_ROTDC</name>
<evidence type="ECO:0000313" key="1">
    <source>
        <dbReference type="EMBL" id="ADP41644.1"/>
    </source>
</evidence>
<gene>
    <name evidence="1" type="ordered locus">HMPREF0733_12187</name>
</gene>
<accession>E3H3S5</accession>
<dbReference type="KEGG" id="rdn:HMPREF0733_12187"/>
<protein>
    <submittedName>
        <fullName evidence="1">Uncharacterized protein</fullName>
    </submittedName>
</protein>
<dbReference type="AlphaFoldDB" id="E3H3S5"/>
<sequence>MQRAHPPRRPLAWSQAALMSFVSDAASASHLEVRAADAIGREN</sequence>
<dbReference type="EMBL" id="CP002280">
    <property type="protein sequence ID" value="ADP41644.1"/>
    <property type="molecule type" value="Genomic_DNA"/>
</dbReference>
<dbReference type="Proteomes" id="UP000000387">
    <property type="component" value="Chromosome"/>
</dbReference>